<dbReference type="Gene3D" id="3.40.190.10">
    <property type="entry name" value="Periplasmic binding protein-like II"/>
    <property type="match status" value="1"/>
</dbReference>
<accession>A0A261REK1</accession>
<dbReference type="STRING" id="1416803.CAL13_16250"/>
<name>A0A261REK1_9BORD</name>
<dbReference type="AlphaFoldDB" id="A0A261REK1"/>
<evidence type="ECO:0000256" key="1">
    <source>
        <dbReference type="ARBA" id="ARBA00006987"/>
    </source>
</evidence>
<gene>
    <name evidence="2" type="ORF">CAL26_06035</name>
</gene>
<protein>
    <recommendedName>
        <fullName evidence="4">MFS transporter</fullName>
    </recommendedName>
</protein>
<evidence type="ECO:0000313" key="3">
    <source>
        <dbReference type="Proteomes" id="UP000216857"/>
    </source>
</evidence>
<dbReference type="PANTHER" id="PTHR42928">
    <property type="entry name" value="TRICARBOXYLATE-BINDING PROTEIN"/>
    <property type="match status" value="1"/>
</dbReference>
<dbReference type="Proteomes" id="UP000216857">
    <property type="component" value="Unassembled WGS sequence"/>
</dbReference>
<dbReference type="PIRSF" id="PIRSF017082">
    <property type="entry name" value="YflP"/>
    <property type="match status" value="1"/>
</dbReference>
<dbReference type="SUPFAM" id="SSF53850">
    <property type="entry name" value="Periplasmic binding protein-like II"/>
    <property type="match status" value="1"/>
</dbReference>
<dbReference type="InterPro" id="IPR042100">
    <property type="entry name" value="Bug_dom1"/>
</dbReference>
<evidence type="ECO:0008006" key="4">
    <source>
        <dbReference type="Google" id="ProtNLM"/>
    </source>
</evidence>
<dbReference type="PANTHER" id="PTHR42928:SF5">
    <property type="entry name" value="BLR1237 PROTEIN"/>
    <property type="match status" value="1"/>
</dbReference>
<evidence type="ECO:0000313" key="2">
    <source>
        <dbReference type="EMBL" id="OZI23040.1"/>
    </source>
</evidence>
<dbReference type="EMBL" id="NEVJ01000002">
    <property type="protein sequence ID" value="OZI23040.1"/>
    <property type="molecule type" value="Genomic_DNA"/>
</dbReference>
<dbReference type="InterPro" id="IPR005064">
    <property type="entry name" value="BUG"/>
</dbReference>
<proteinExistence type="inferred from homology"/>
<dbReference type="Pfam" id="PF03401">
    <property type="entry name" value="TctC"/>
    <property type="match status" value="1"/>
</dbReference>
<comment type="similarity">
    <text evidence="1">Belongs to the UPF0065 (bug) family.</text>
</comment>
<keyword evidence="3" id="KW-1185">Reference proteome</keyword>
<dbReference type="Gene3D" id="3.40.190.150">
    <property type="entry name" value="Bordetella uptake gene, domain 1"/>
    <property type="match status" value="1"/>
</dbReference>
<organism evidence="2 3">
    <name type="scientific">Bordetella genomosp. 9</name>
    <dbReference type="NCBI Taxonomy" id="1416803"/>
    <lineage>
        <taxon>Bacteria</taxon>
        <taxon>Pseudomonadati</taxon>
        <taxon>Pseudomonadota</taxon>
        <taxon>Betaproteobacteria</taxon>
        <taxon>Burkholderiales</taxon>
        <taxon>Alcaligenaceae</taxon>
        <taxon>Bordetella</taxon>
    </lineage>
</organism>
<reference evidence="2" key="1">
    <citation type="submission" date="2017-05" db="EMBL/GenBank/DDBJ databases">
        <title>Complete and WGS of Bordetella genogroups.</title>
        <authorList>
            <person name="Spilker T."/>
            <person name="Lipuma J."/>
        </authorList>
    </citation>
    <scope>NUCLEOTIDE SEQUENCE</scope>
    <source>
        <strain evidence="2">AU21707</strain>
    </source>
</reference>
<comment type="caution">
    <text evidence="2">The sequence shown here is derived from an EMBL/GenBank/DDBJ whole genome shotgun (WGS) entry which is preliminary data.</text>
</comment>
<sequence length="311" mass="33335">MASDREVAYPQRAVTLVIGFPPGGSTDALARLLARYLGEALGQKMIIQYKPGAGGNIGAEYASRAAPDGYTLFLGARPNTIHKTMYGGMKYDFSRDLVPVGLVATMQYVMVSGMHARIATIEDVVRIARTYPGAMSCASAGMGTTTHLLCELLQQELDIDMQHVPYNGGAQALTDVMGGRTDIYMASVTEALPHIQAGKLKPIVAMSSIRIPTVPDVATLEEAGAPQLAGLELGNWAGLLVPASTPPYVIAKLNRTINAALTDSGLHDAMARLSFSTPQQPNTPMAFKALIVEETDRWNGILRMRNIKPLH</sequence>